<evidence type="ECO:0000313" key="4">
    <source>
        <dbReference type="Proteomes" id="UP000218896"/>
    </source>
</evidence>
<evidence type="ECO:0000313" key="3">
    <source>
        <dbReference type="EMBL" id="PAU80681.1"/>
    </source>
</evidence>
<evidence type="ECO:0000256" key="1">
    <source>
        <dbReference type="SAM" id="Phobius"/>
    </source>
</evidence>
<sequence length="178" mass="19790">MKRFPTLQARYRVLRRRGHNWLVGHPRLWHLLYVTGCLRGGVEAAARGVSVGLFVGLTPTVGFQTVFMIIGCVVLRGNFPAAFAVSWLSNPITMAPLYWGFHELGELLTVLLPVSMDFIPPWMFEQAGDTMTFTIIGSLIVAVPFAVGGYLATHGLSRWILARRRLRKQRRNGAASGP</sequence>
<evidence type="ECO:0000259" key="2">
    <source>
        <dbReference type="Pfam" id="PF09835"/>
    </source>
</evidence>
<keyword evidence="1" id="KW-0812">Transmembrane</keyword>
<organism evidence="3 4">
    <name type="scientific">Halovibrio salipaludis</name>
    <dbReference type="NCBI Taxonomy" id="2032626"/>
    <lineage>
        <taxon>Bacteria</taxon>
        <taxon>Pseudomonadati</taxon>
        <taxon>Pseudomonadota</taxon>
        <taxon>Gammaproteobacteria</taxon>
        <taxon>Oceanospirillales</taxon>
        <taxon>Halomonadaceae</taxon>
        <taxon>Halovibrio</taxon>
    </lineage>
</organism>
<dbReference type="Proteomes" id="UP000218896">
    <property type="component" value="Unassembled WGS sequence"/>
</dbReference>
<gene>
    <name evidence="3" type="ORF">CK501_09720</name>
</gene>
<feature type="transmembrane region" description="Helical" evidence="1">
    <location>
        <begin position="82"/>
        <end position="101"/>
    </location>
</feature>
<keyword evidence="1" id="KW-1133">Transmembrane helix</keyword>
<feature type="domain" description="DUF2062" evidence="2">
    <location>
        <begin position="38"/>
        <end position="165"/>
    </location>
</feature>
<dbReference type="PANTHER" id="PTHR40547">
    <property type="entry name" value="SLL0298 PROTEIN"/>
    <property type="match status" value="1"/>
</dbReference>
<dbReference type="AlphaFoldDB" id="A0A2A2F525"/>
<dbReference type="InterPro" id="IPR018639">
    <property type="entry name" value="DUF2062"/>
</dbReference>
<dbReference type="Pfam" id="PF09835">
    <property type="entry name" value="DUF2062"/>
    <property type="match status" value="1"/>
</dbReference>
<dbReference type="RefSeq" id="WP_095617513.1">
    <property type="nucleotide sequence ID" value="NZ_NSKD01000003.1"/>
</dbReference>
<accession>A0A2A2F525</accession>
<keyword evidence="4" id="KW-1185">Reference proteome</keyword>
<feature type="transmembrane region" description="Helical" evidence="1">
    <location>
        <begin position="131"/>
        <end position="161"/>
    </location>
</feature>
<reference evidence="3 4" key="1">
    <citation type="submission" date="2017-08" db="EMBL/GenBank/DDBJ databases">
        <title>Halovibrio sewagensis sp. nov., isolated from wastewater of high salinity.</title>
        <authorList>
            <person name="Dong X."/>
            <person name="Zhang G."/>
        </authorList>
    </citation>
    <scope>NUCLEOTIDE SEQUENCE [LARGE SCALE GENOMIC DNA]</scope>
    <source>
        <strain evidence="3 4">YL5-2</strain>
    </source>
</reference>
<protein>
    <recommendedName>
        <fullName evidence="2">DUF2062 domain-containing protein</fullName>
    </recommendedName>
</protein>
<comment type="caution">
    <text evidence="3">The sequence shown here is derived from an EMBL/GenBank/DDBJ whole genome shotgun (WGS) entry which is preliminary data.</text>
</comment>
<feature type="transmembrane region" description="Helical" evidence="1">
    <location>
        <begin position="21"/>
        <end position="41"/>
    </location>
</feature>
<dbReference type="EMBL" id="NSKD01000003">
    <property type="protein sequence ID" value="PAU80681.1"/>
    <property type="molecule type" value="Genomic_DNA"/>
</dbReference>
<feature type="transmembrane region" description="Helical" evidence="1">
    <location>
        <begin position="53"/>
        <end position="75"/>
    </location>
</feature>
<dbReference type="PANTHER" id="PTHR40547:SF1">
    <property type="entry name" value="SLL0298 PROTEIN"/>
    <property type="match status" value="1"/>
</dbReference>
<dbReference type="OrthoDB" id="9794343at2"/>
<name>A0A2A2F525_9GAMM</name>
<proteinExistence type="predicted"/>
<keyword evidence="1" id="KW-0472">Membrane</keyword>